<dbReference type="VEuPathDB" id="FungiDB:LCOR_09827.1"/>
<sequence>MSFVERADQRGAEIIVPMLFDEEEELQGFEIRVEDGCPFLDDFFVDGIVPFLVKIKPVGQVSERVLGFIQEVQEHVQGLRDD</sequence>
<keyword evidence="2" id="KW-1185">Reference proteome</keyword>
<name>A0A068S9E0_9FUNG</name>
<proteinExistence type="predicted"/>
<dbReference type="AlphaFoldDB" id="A0A068S9E0"/>
<protein>
    <submittedName>
        <fullName evidence="1">Uncharacterized protein</fullName>
    </submittedName>
</protein>
<dbReference type="Proteomes" id="UP000027586">
    <property type="component" value="Unassembled WGS sequence"/>
</dbReference>
<evidence type="ECO:0000313" key="2">
    <source>
        <dbReference type="Proteomes" id="UP000027586"/>
    </source>
</evidence>
<dbReference type="EMBL" id="CBTN010000063">
    <property type="protein sequence ID" value="CDH58983.1"/>
    <property type="molecule type" value="Genomic_DNA"/>
</dbReference>
<gene>
    <name evidence="1" type="ORF">LCOR_09827.1</name>
</gene>
<accession>A0A068S9E0</accession>
<reference evidence="1" key="1">
    <citation type="submission" date="2013-08" db="EMBL/GenBank/DDBJ databases">
        <title>Gene expansion shapes genome architecture in the human pathogen Lichtheimia corymbifera: an evolutionary genomics analysis in the ancient terrestrial Mucorales (Mucoromycotina).</title>
        <authorList>
            <person name="Schwartze V.U."/>
            <person name="Winter S."/>
            <person name="Shelest E."/>
            <person name="Marcet-Houben M."/>
            <person name="Horn F."/>
            <person name="Wehner S."/>
            <person name="Hoffmann K."/>
            <person name="Riege K."/>
            <person name="Sammeth M."/>
            <person name="Nowrousian M."/>
            <person name="Valiante V."/>
            <person name="Linde J."/>
            <person name="Jacobsen I.D."/>
            <person name="Marz M."/>
            <person name="Brakhage A.A."/>
            <person name="Gabaldon T."/>
            <person name="Bocker S."/>
            <person name="Voigt K."/>
        </authorList>
    </citation>
    <scope>NUCLEOTIDE SEQUENCE [LARGE SCALE GENOMIC DNA]</scope>
    <source>
        <strain evidence="1">FSU 9682</strain>
    </source>
</reference>
<organism evidence="1 2">
    <name type="scientific">Lichtheimia corymbifera JMRC:FSU:9682</name>
    <dbReference type="NCBI Taxonomy" id="1263082"/>
    <lineage>
        <taxon>Eukaryota</taxon>
        <taxon>Fungi</taxon>
        <taxon>Fungi incertae sedis</taxon>
        <taxon>Mucoromycota</taxon>
        <taxon>Mucoromycotina</taxon>
        <taxon>Mucoromycetes</taxon>
        <taxon>Mucorales</taxon>
        <taxon>Lichtheimiaceae</taxon>
        <taxon>Lichtheimia</taxon>
    </lineage>
</organism>
<comment type="caution">
    <text evidence="1">The sequence shown here is derived from an EMBL/GenBank/DDBJ whole genome shotgun (WGS) entry which is preliminary data.</text>
</comment>
<evidence type="ECO:0000313" key="1">
    <source>
        <dbReference type="EMBL" id="CDH58983.1"/>
    </source>
</evidence>